<dbReference type="Proteomes" id="UP000190744">
    <property type="component" value="Unassembled WGS sequence"/>
</dbReference>
<protein>
    <recommendedName>
        <fullName evidence="3">BTB domain-containing protein</fullName>
    </recommendedName>
</protein>
<dbReference type="EMBL" id="LJBN01000113">
    <property type="protein sequence ID" value="OOQ89219.1"/>
    <property type="molecule type" value="Genomic_DNA"/>
</dbReference>
<reference evidence="2" key="1">
    <citation type="submission" date="2015-09" db="EMBL/GenBank/DDBJ databases">
        <authorList>
            <person name="Fill T.P."/>
            <person name="Baretta J.F."/>
            <person name="de Almeida L.G."/>
            <person name="Rocha M."/>
            <person name="de Souza D.H."/>
            <person name="Malavazi I."/>
            <person name="Cerdeira L.T."/>
            <person name="Hong H."/>
            <person name="Samborskyy M."/>
            <person name="de Vasconcelos A.T."/>
            <person name="Leadlay P."/>
            <person name="Rodrigues-Filho E."/>
        </authorList>
    </citation>
    <scope>NUCLEOTIDE SEQUENCE [LARGE SCALE GENOMIC DNA]</scope>
    <source>
        <strain evidence="2">LaBioMMi 136</strain>
    </source>
</reference>
<evidence type="ECO:0008006" key="3">
    <source>
        <dbReference type="Google" id="ProtNLM"/>
    </source>
</evidence>
<name>A0A1S9RUL9_PENBI</name>
<gene>
    <name evidence="1" type="ORF">PEBR_16901</name>
</gene>
<evidence type="ECO:0000313" key="1">
    <source>
        <dbReference type="EMBL" id="OOQ89219.1"/>
    </source>
</evidence>
<accession>A0A1S9RUL9</accession>
<dbReference type="AlphaFoldDB" id="A0A1S9RUL9"/>
<proteinExistence type="predicted"/>
<comment type="caution">
    <text evidence="1">The sequence shown here is derived from an EMBL/GenBank/DDBJ whole genome shotgun (WGS) entry which is preliminary data.</text>
</comment>
<organism evidence="1 2">
    <name type="scientific">Penicillium brasilianum</name>
    <dbReference type="NCBI Taxonomy" id="104259"/>
    <lineage>
        <taxon>Eukaryota</taxon>
        <taxon>Fungi</taxon>
        <taxon>Dikarya</taxon>
        <taxon>Ascomycota</taxon>
        <taxon>Pezizomycotina</taxon>
        <taxon>Eurotiomycetes</taxon>
        <taxon>Eurotiomycetidae</taxon>
        <taxon>Eurotiales</taxon>
        <taxon>Aspergillaceae</taxon>
        <taxon>Penicillium</taxon>
    </lineage>
</organism>
<sequence>MQDSMDLVIEAVRGLPTKVIDPDGDASLILSSRQYRRLFLCSSQRLISTCGHFRKKLAEGGQPHTELIRDKKVYLTISDFDPKAVEIILSLIHGRIDNIPRMPDFPLLLDLARFCKYLQCLPAMKPFANSWMNRQKNSILASSALNADSHSLMFISLTFRHQEVFRHITALFQQNLADRMDLFRTQPLIPKEIIKRINAAREAYLNKLSRLLYAHHKRLSRGPPICTSKCDKAYSNMMIEISASGLLPFFQQPNPRYTGYVPKSVRLKLLQISSDNFLHTDRICPHGKGPLCPNYHNPLGVDVENHLWQFAALLPGVDLPVQE</sequence>
<evidence type="ECO:0000313" key="2">
    <source>
        <dbReference type="Proteomes" id="UP000190744"/>
    </source>
</evidence>